<dbReference type="RefSeq" id="WP_289385812.1">
    <property type="nucleotide sequence ID" value="NZ_JAUCBM010000001.1"/>
</dbReference>
<dbReference type="Pfam" id="PF07931">
    <property type="entry name" value="CPT"/>
    <property type="match status" value="1"/>
</dbReference>
<name>A0ABW3V9W5_9HYPH</name>
<dbReference type="PIRSF" id="PIRSF007531">
    <property type="entry name" value="CPT"/>
    <property type="match status" value="1"/>
</dbReference>
<evidence type="ECO:0000313" key="1">
    <source>
        <dbReference type="EMBL" id="MFD1228904.1"/>
    </source>
</evidence>
<evidence type="ECO:0000313" key="2">
    <source>
        <dbReference type="Proteomes" id="UP001597263"/>
    </source>
</evidence>
<keyword evidence="2" id="KW-1185">Reference proteome</keyword>
<dbReference type="Proteomes" id="UP001597263">
    <property type="component" value="Unassembled WGS sequence"/>
</dbReference>
<accession>A0ABW3V9W5</accession>
<sequence>MESHHQAGQIIILNGAPRAGKSTIAKAIQQSFTGIWVNLGVDLYVRDIVPENLRPAIGLRPDAARPDIETCIPVFYAALYETIAAHSRLGLNVVVDVGHHDAYSVPQNILPQCARRLHGLPVLFVGVHCSLEVIMQRRNAGQAGREGEYVTGTPDAAIPLPVKLWQEAVHRHGIYDLEVDTSFNSAQACAEMIRQRLVDFEGQSAFQRLEEL</sequence>
<proteinExistence type="predicted"/>
<protein>
    <submittedName>
        <fullName evidence="1">Chloramphenicol phosphotransferase CPT family protein</fullName>
    </submittedName>
</protein>
<dbReference type="InterPro" id="IPR027417">
    <property type="entry name" value="P-loop_NTPase"/>
</dbReference>
<comment type="caution">
    <text evidence="1">The sequence shown here is derived from an EMBL/GenBank/DDBJ whole genome shotgun (WGS) entry which is preliminary data.</text>
</comment>
<dbReference type="Gene3D" id="3.40.50.300">
    <property type="entry name" value="P-loop containing nucleotide triphosphate hydrolases"/>
    <property type="match status" value="1"/>
</dbReference>
<reference evidence="2" key="1">
    <citation type="journal article" date="2019" name="Int. J. Syst. Evol. Microbiol.">
        <title>The Global Catalogue of Microorganisms (GCM) 10K type strain sequencing project: providing services to taxonomists for standard genome sequencing and annotation.</title>
        <authorList>
            <consortium name="The Broad Institute Genomics Platform"/>
            <consortium name="The Broad Institute Genome Sequencing Center for Infectious Disease"/>
            <person name="Wu L."/>
            <person name="Ma J."/>
        </authorList>
    </citation>
    <scope>NUCLEOTIDE SEQUENCE [LARGE SCALE GENOMIC DNA]</scope>
    <source>
        <strain evidence="2">CCUG 49584</strain>
    </source>
</reference>
<dbReference type="EMBL" id="JBHTMA010000040">
    <property type="protein sequence ID" value="MFD1228904.1"/>
    <property type="molecule type" value="Genomic_DNA"/>
</dbReference>
<dbReference type="SUPFAM" id="SSF52540">
    <property type="entry name" value="P-loop containing nucleoside triphosphate hydrolases"/>
    <property type="match status" value="1"/>
</dbReference>
<dbReference type="InterPro" id="IPR012853">
    <property type="entry name" value="CPT"/>
</dbReference>
<organism evidence="1 2">
    <name type="scientific">Pseudochrobactrum kiredjianiae</name>
    <dbReference type="NCBI Taxonomy" id="386305"/>
    <lineage>
        <taxon>Bacteria</taxon>
        <taxon>Pseudomonadati</taxon>
        <taxon>Pseudomonadota</taxon>
        <taxon>Alphaproteobacteria</taxon>
        <taxon>Hyphomicrobiales</taxon>
        <taxon>Brucellaceae</taxon>
        <taxon>Pseudochrobactrum</taxon>
    </lineage>
</organism>
<gene>
    <name evidence="1" type="ORF">ACFQ35_17310</name>
</gene>